<feature type="domain" description="FAD-binding" evidence="5">
    <location>
        <begin position="8"/>
        <end position="351"/>
    </location>
</feature>
<dbReference type="InterPro" id="IPR036188">
    <property type="entry name" value="FAD/NAD-bd_sf"/>
</dbReference>
<reference evidence="6 7" key="1">
    <citation type="submission" date="2024-01" db="EMBL/GenBank/DDBJ databases">
        <title>Complete genome of Cladobotryum mycophilum ATHUM6906.</title>
        <authorList>
            <person name="Christinaki A.C."/>
            <person name="Myridakis A.I."/>
            <person name="Kouvelis V.N."/>
        </authorList>
    </citation>
    <scope>NUCLEOTIDE SEQUENCE [LARGE SCALE GENOMIC DNA]</scope>
    <source>
        <strain evidence="6 7">ATHUM6906</strain>
    </source>
</reference>
<dbReference type="GO" id="GO:0004497">
    <property type="term" value="F:monooxygenase activity"/>
    <property type="evidence" value="ECO:0007669"/>
    <property type="project" value="UniProtKB-KW"/>
</dbReference>
<evidence type="ECO:0000256" key="3">
    <source>
        <dbReference type="ARBA" id="ARBA00022827"/>
    </source>
</evidence>
<dbReference type="Gene3D" id="3.30.70.2450">
    <property type="match status" value="1"/>
</dbReference>
<name>A0ABR0SC32_9HYPO</name>
<sequence>MTVTNHPEVLIVGSGPTGLWLALELRRAQVDVLVIDTIPSREDRPQYSKAIYMSAGSLDIFNSRGEAQPFLDVGHAYQAAHFGFVWGLQFNKEATGTQLPYSWSIEQSTTESILLEKCDRAGVQFHWGTRFESLEQDGDHVFVQATRVDGSGPISYRARYLVGCDGTHSSVRKAVGIPFEGTPSTRTAIASDVLFAEKPTQELTTDANAKGNAFVLKLPGSDYYRVGGTVSTAMNKPASEKVTIEEVREHLVASKGTHYGAHSPRWMTRVGDACRQATRYQEGRVFIAGDAGHQFFPAGGQGMNLGFADATNLSWKLTAALRPGESEPSTIQRILDSYSTECVATGSEVIENIRVQSVMMRCETIEDQAIRSFMQGLLKHPEVNRIIARRLAVLEPSAAPYVPYADQDGSSVLGSRFTHLELAGDDGVKQIEFTDLSRFVLVIRADQVGSAAENNTKVLRQAISGFENRVSIVVEKTAAWDSKWDGVNAFMLRPDMHVAWTATTGQSSEVITKSLKTVLEYWWGA</sequence>
<dbReference type="Gene3D" id="3.40.30.120">
    <property type="match status" value="1"/>
</dbReference>
<dbReference type="Pfam" id="PF21274">
    <property type="entry name" value="Rng_hyd_C"/>
    <property type="match status" value="1"/>
</dbReference>
<evidence type="ECO:0000259" key="5">
    <source>
        <dbReference type="Pfam" id="PF01494"/>
    </source>
</evidence>
<evidence type="ECO:0000256" key="2">
    <source>
        <dbReference type="ARBA" id="ARBA00022630"/>
    </source>
</evidence>
<comment type="cofactor">
    <cofactor evidence="1">
        <name>FAD</name>
        <dbReference type="ChEBI" id="CHEBI:57692"/>
    </cofactor>
</comment>
<dbReference type="Gene3D" id="3.50.50.60">
    <property type="entry name" value="FAD/NAD(P)-binding domain"/>
    <property type="match status" value="1"/>
</dbReference>
<keyword evidence="2" id="KW-0285">Flavoprotein</keyword>
<gene>
    <name evidence="6" type="ORF">PT974_10906</name>
</gene>
<evidence type="ECO:0000256" key="1">
    <source>
        <dbReference type="ARBA" id="ARBA00001974"/>
    </source>
</evidence>
<evidence type="ECO:0000313" key="6">
    <source>
        <dbReference type="EMBL" id="KAK5989387.1"/>
    </source>
</evidence>
<dbReference type="PANTHER" id="PTHR43004">
    <property type="entry name" value="TRK SYSTEM POTASSIUM UPTAKE PROTEIN"/>
    <property type="match status" value="1"/>
</dbReference>
<dbReference type="SUPFAM" id="SSF51905">
    <property type="entry name" value="FAD/NAD(P)-binding domain"/>
    <property type="match status" value="1"/>
</dbReference>
<keyword evidence="3" id="KW-0274">FAD</keyword>
<evidence type="ECO:0000313" key="7">
    <source>
        <dbReference type="Proteomes" id="UP001338125"/>
    </source>
</evidence>
<dbReference type="PANTHER" id="PTHR43004:SF19">
    <property type="entry name" value="BINDING MONOOXYGENASE, PUTATIVE (JCVI)-RELATED"/>
    <property type="match status" value="1"/>
</dbReference>
<keyword evidence="6" id="KW-0503">Monooxygenase</keyword>
<proteinExistence type="predicted"/>
<dbReference type="Proteomes" id="UP001338125">
    <property type="component" value="Unassembled WGS sequence"/>
</dbReference>
<dbReference type="InterPro" id="IPR050641">
    <property type="entry name" value="RIFMO-like"/>
</dbReference>
<keyword evidence="7" id="KW-1185">Reference proteome</keyword>
<dbReference type="EMBL" id="JAVFKD010000015">
    <property type="protein sequence ID" value="KAK5989387.1"/>
    <property type="molecule type" value="Genomic_DNA"/>
</dbReference>
<organism evidence="6 7">
    <name type="scientific">Cladobotryum mycophilum</name>
    <dbReference type="NCBI Taxonomy" id="491253"/>
    <lineage>
        <taxon>Eukaryota</taxon>
        <taxon>Fungi</taxon>
        <taxon>Dikarya</taxon>
        <taxon>Ascomycota</taxon>
        <taxon>Pezizomycotina</taxon>
        <taxon>Sordariomycetes</taxon>
        <taxon>Hypocreomycetidae</taxon>
        <taxon>Hypocreales</taxon>
        <taxon>Hypocreaceae</taxon>
        <taxon>Cladobotryum</taxon>
    </lineage>
</organism>
<accession>A0ABR0SC32</accession>
<comment type="caution">
    <text evidence="6">The sequence shown here is derived from an EMBL/GenBank/DDBJ whole genome shotgun (WGS) entry which is preliminary data.</text>
</comment>
<evidence type="ECO:0000256" key="4">
    <source>
        <dbReference type="ARBA" id="ARBA00023002"/>
    </source>
</evidence>
<protein>
    <submittedName>
        <fullName evidence="6">Anhydrotetracycline monooxygenase</fullName>
    </submittedName>
</protein>
<dbReference type="InterPro" id="IPR002938">
    <property type="entry name" value="FAD-bd"/>
</dbReference>
<dbReference type="Pfam" id="PF01494">
    <property type="entry name" value="FAD_binding_3"/>
    <property type="match status" value="1"/>
</dbReference>
<dbReference type="PRINTS" id="PR00420">
    <property type="entry name" value="RNGMNOXGNASE"/>
</dbReference>
<keyword evidence="4" id="KW-0560">Oxidoreductase</keyword>